<dbReference type="OrthoDB" id="5189108at2"/>
<keyword evidence="3 5" id="KW-1133">Transmembrane helix</keyword>
<dbReference type="Proteomes" id="UP000007962">
    <property type="component" value="Chromosome"/>
</dbReference>
<dbReference type="Pfam" id="PF07690">
    <property type="entry name" value="MFS_1"/>
    <property type="match status" value="1"/>
</dbReference>
<protein>
    <submittedName>
        <fullName evidence="7">Major facilitator superfamily MFS_1</fullName>
    </submittedName>
</protein>
<dbReference type="InterPro" id="IPR011701">
    <property type="entry name" value="MFS"/>
</dbReference>
<dbReference type="STRING" id="471853.Bcav_1684"/>
<feature type="transmembrane region" description="Helical" evidence="5">
    <location>
        <begin position="83"/>
        <end position="101"/>
    </location>
</feature>
<keyword evidence="2 5" id="KW-0812">Transmembrane</keyword>
<feature type="transmembrane region" description="Helical" evidence="5">
    <location>
        <begin position="20"/>
        <end position="39"/>
    </location>
</feature>
<evidence type="ECO:0000256" key="1">
    <source>
        <dbReference type="ARBA" id="ARBA00004651"/>
    </source>
</evidence>
<organism evidence="7 8">
    <name type="scientific">Beutenbergia cavernae (strain ATCC BAA-8 / DSM 12333 / CCUG 43141 / JCM 11478 / NBRC 16432 / NCIMB 13614 / HKI 0122)</name>
    <dbReference type="NCBI Taxonomy" id="471853"/>
    <lineage>
        <taxon>Bacteria</taxon>
        <taxon>Bacillati</taxon>
        <taxon>Actinomycetota</taxon>
        <taxon>Actinomycetes</taxon>
        <taxon>Micrococcales</taxon>
        <taxon>Beutenbergiaceae</taxon>
        <taxon>Beutenbergia</taxon>
    </lineage>
</organism>
<dbReference type="RefSeq" id="WP_015882180.1">
    <property type="nucleotide sequence ID" value="NC_012669.1"/>
</dbReference>
<evidence type="ECO:0000256" key="5">
    <source>
        <dbReference type="SAM" id="Phobius"/>
    </source>
</evidence>
<dbReference type="InterPro" id="IPR036259">
    <property type="entry name" value="MFS_trans_sf"/>
</dbReference>
<feature type="transmembrane region" description="Helical" evidence="5">
    <location>
        <begin position="293"/>
        <end position="311"/>
    </location>
</feature>
<evidence type="ECO:0000256" key="2">
    <source>
        <dbReference type="ARBA" id="ARBA00022692"/>
    </source>
</evidence>
<feature type="transmembrane region" description="Helical" evidence="5">
    <location>
        <begin position="169"/>
        <end position="189"/>
    </location>
</feature>
<feature type="transmembrane region" description="Helical" evidence="5">
    <location>
        <begin position="269"/>
        <end position="287"/>
    </location>
</feature>
<feature type="transmembrane region" description="Helical" evidence="5">
    <location>
        <begin position="238"/>
        <end position="257"/>
    </location>
</feature>
<evidence type="ECO:0000256" key="4">
    <source>
        <dbReference type="ARBA" id="ARBA00023136"/>
    </source>
</evidence>
<keyword evidence="4 5" id="KW-0472">Membrane</keyword>
<dbReference type="eggNOG" id="COG2814">
    <property type="taxonomic scope" value="Bacteria"/>
</dbReference>
<dbReference type="SUPFAM" id="SSF103473">
    <property type="entry name" value="MFS general substrate transporter"/>
    <property type="match status" value="1"/>
</dbReference>
<dbReference type="GO" id="GO:0022857">
    <property type="term" value="F:transmembrane transporter activity"/>
    <property type="evidence" value="ECO:0007669"/>
    <property type="project" value="InterPro"/>
</dbReference>
<dbReference type="PANTHER" id="PTHR23531:SF1">
    <property type="entry name" value="QUINOLENE RESISTANCE PROTEIN NORA"/>
    <property type="match status" value="1"/>
</dbReference>
<feature type="transmembrane region" description="Helical" evidence="5">
    <location>
        <begin position="107"/>
        <end position="129"/>
    </location>
</feature>
<evidence type="ECO:0000313" key="7">
    <source>
        <dbReference type="EMBL" id="ACQ79940.1"/>
    </source>
</evidence>
<accession>C5C427</accession>
<evidence type="ECO:0000259" key="6">
    <source>
        <dbReference type="PROSITE" id="PS50850"/>
    </source>
</evidence>
<dbReference type="Gene3D" id="1.20.1250.20">
    <property type="entry name" value="MFS general substrate transporter like domains"/>
    <property type="match status" value="1"/>
</dbReference>
<evidence type="ECO:0000256" key="3">
    <source>
        <dbReference type="ARBA" id="ARBA00022989"/>
    </source>
</evidence>
<keyword evidence="8" id="KW-1185">Reference proteome</keyword>
<feature type="transmembrane region" description="Helical" evidence="5">
    <location>
        <begin position="51"/>
        <end position="71"/>
    </location>
</feature>
<dbReference type="KEGG" id="bcv:Bcav_1684"/>
<feature type="transmembrane region" description="Helical" evidence="5">
    <location>
        <begin position="141"/>
        <end position="163"/>
    </location>
</feature>
<evidence type="ECO:0000313" key="8">
    <source>
        <dbReference type="Proteomes" id="UP000007962"/>
    </source>
</evidence>
<dbReference type="EMBL" id="CP001618">
    <property type="protein sequence ID" value="ACQ79940.1"/>
    <property type="molecule type" value="Genomic_DNA"/>
</dbReference>
<reference evidence="7 8" key="1">
    <citation type="journal article" date="2009" name="Stand. Genomic Sci.">
        <title>Complete genome sequence of Beutenbergia cavernae type strain (HKI 0122).</title>
        <authorList>
            <person name="Land M."/>
            <person name="Pukall R."/>
            <person name="Abt B."/>
            <person name="Goker M."/>
            <person name="Rohde M."/>
            <person name="Glavina Del Rio T."/>
            <person name="Tice H."/>
            <person name="Copeland A."/>
            <person name="Cheng J.F."/>
            <person name="Lucas S."/>
            <person name="Chen F."/>
            <person name="Nolan M."/>
            <person name="Bruce D."/>
            <person name="Goodwin L."/>
            <person name="Pitluck S."/>
            <person name="Ivanova N."/>
            <person name="Mavromatis K."/>
            <person name="Ovchinnikova G."/>
            <person name="Pati A."/>
            <person name="Chen A."/>
            <person name="Palaniappan K."/>
            <person name="Hauser L."/>
            <person name="Chang Y.J."/>
            <person name="Jefferies C.C."/>
            <person name="Saunders E."/>
            <person name="Brettin T."/>
            <person name="Detter J.C."/>
            <person name="Han C."/>
            <person name="Chain P."/>
            <person name="Bristow J."/>
            <person name="Eisen J.A."/>
            <person name="Markowitz V."/>
            <person name="Hugenholtz P."/>
            <person name="Kyrpides N.C."/>
            <person name="Klenk H.P."/>
            <person name="Lapidus A."/>
        </authorList>
    </citation>
    <scope>NUCLEOTIDE SEQUENCE [LARGE SCALE GENOMIC DNA]</scope>
    <source>
        <strain evidence="8">ATCC BAA-8 / DSM 12333 / NBRC 16432</strain>
    </source>
</reference>
<proteinExistence type="predicted"/>
<feature type="transmembrane region" description="Helical" evidence="5">
    <location>
        <begin position="209"/>
        <end position="232"/>
    </location>
</feature>
<dbReference type="InterPro" id="IPR020846">
    <property type="entry name" value="MFS_dom"/>
</dbReference>
<dbReference type="HOGENOM" id="CLU_001265_10_13_11"/>
<dbReference type="GO" id="GO:0005886">
    <property type="term" value="C:plasma membrane"/>
    <property type="evidence" value="ECO:0007669"/>
    <property type="project" value="UniProtKB-SubCell"/>
</dbReference>
<comment type="subcellular location">
    <subcellularLocation>
        <location evidence="1">Cell membrane</location>
        <topology evidence="1">Multi-pass membrane protein</topology>
    </subcellularLocation>
</comment>
<name>C5C427_BEUC1</name>
<dbReference type="PROSITE" id="PS50850">
    <property type="entry name" value="MFS"/>
    <property type="match status" value="1"/>
</dbReference>
<gene>
    <name evidence="7" type="ordered locus">Bcav_1684</name>
</gene>
<sequence length="395" mass="38798">MSVTTASATGSLWGIREIRATFVVSFAGLTSFSLTLAALPAWAGQLGHPESVVGTITGVMLATTVVTQLLAPRLMRRFTIRSLLVVGSLLLGLPTPLYLVASGLPVLYGLSAVRGVGFALVTVVAALAIPRAAPPERRGEAIGIFGLSAAIPMMVGISGGAALTLGGSFAVVAVLGALPVLALAVVSGLPAERAGAAGSTPLRRVLRALALPALLLVVTTAAGGGLVTLLPLQRPEGSVAALALLAFGAVGMIARWRIGTVLDRFGPRLVLPVLVGCAAVGLVLLAVGLTTAGAGAVTAGAAVFGLAYGGLQTVTLDMSYRTLPAADASAASAVWNAAFDAGTAVGSALLGFVGGTAWGGDGALVASAAAVAAVGTAAAWSARSAARSTDPEGVA</sequence>
<dbReference type="AlphaFoldDB" id="C5C427"/>
<feature type="domain" description="Major facilitator superfamily (MFS) profile" evidence="6">
    <location>
        <begin position="17"/>
        <end position="387"/>
    </location>
</feature>
<dbReference type="InterPro" id="IPR052714">
    <property type="entry name" value="MFS_Exporter"/>
</dbReference>
<dbReference type="PANTHER" id="PTHR23531">
    <property type="entry name" value="QUINOLENE RESISTANCE PROTEIN NORA"/>
    <property type="match status" value="1"/>
</dbReference>